<keyword evidence="4" id="KW-1003">Cell membrane</keyword>
<dbReference type="SUPFAM" id="SSF52540">
    <property type="entry name" value="P-loop containing nucleoside triphosphate hydrolases"/>
    <property type="match status" value="1"/>
</dbReference>
<dbReference type="EMBL" id="JBFBVU010000021">
    <property type="protein sequence ID" value="MEV8468084.1"/>
    <property type="molecule type" value="Genomic_DNA"/>
</dbReference>
<dbReference type="InterPro" id="IPR050388">
    <property type="entry name" value="ABC_Ni/Peptide_Import"/>
</dbReference>
<keyword evidence="9" id="KW-1185">Reference proteome</keyword>
<evidence type="ECO:0000256" key="7">
    <source>
        <dbReference type="ARBA" id="ARBA00023136"/>
    </source>
</evidence>
<evidence type="ECO:0000256" key="4">
    <source>
        <dbReference type="ARBA" id="ARBA00022475"/>
    </source>
</evidence>
<sequence>MRQQAMIAMALACRPDIPIADEPTPALDLSIRTRVLDLLLRLQAEMGRSFIFISHDMAVIRYFCDRVAVMYRGKIVEIGETEQIIDNPQHPAPRRCSARCQSPIPSLRGTRQRHHYQPAGAQDHPVPFACGCGRYCAPILRAHRPAC</sequence>
<evidence type="ECO:0000313" key="9">
    <source>
        <dbReference type="Proteomes" id="UP001553161"/>
    </source>
</evidence>
<organism evidence="8 9">
    <name type="scientific">Meridianimarinicoccus marinus</name>
    <dbReference type="NCBI Taxonomy" id="3231483"/>
    <lineage>
        <taxon>Bacteria</taxon>
        <taxon>Pseudomonadati</taxon>
        <taxon>Pseudomonadota</taxon>
        <taxon>Alphaproteobacteria</taxon>
        <taxon>Rhodobacterales</taxon>
        <taxon>Paracoccaceae</taxon>
        <taxon>Meridianimarinicoccus</taxon>
    </lineage>
</organism>
<comment type="caution">
    <text evidence="8">The sequence shown here is derived from an EMBL/GenBank/DDBJ whole genome shotgun (WGS) entry which is preliminary data.</text>
</comment>
<comment type="similarity">
    <text evidence="2">Belongs to the ABC transporter superfamily.</text>
</comment>
<comment type="subcellular location">
    <subcellularLocation>
        <location evidence="1">Membrane</location>
    </subcellularLocation>
</comment>
<keyword evidence="5" id="KW-0997">Cell inner membrane</keyword>
<name>A0ABV3L930_9RHOB</name>
<gene>
    <name evidence="8" type="ORF">AB0T83_15005</name>
</gene>
<evidence type="ECO:0000313" key="8">
    <source>
        <dbReference type="EMBL" id="MEV8468084.1"/>
    </source>
</evidence>
<evidence type="ECO:0000256" key="5">
    <source>
        <dbReference type="ARBA" id="ARBA00022519"/>
    </source>
</evidence>
<evidence type="ECO:0000256" key="2">
    <source>
        <dbReference type="ARBA" id="ARBA00005417"/>
    </source>
</evidence>
<proteinExistence type="inferred from homology"/>
<keyword evidence="7" id="KW-0472">Membrane</keyword>
<keyword evidence="6" id="KW-1278">Translocase</keyword>
<evidence type="ECO:0000256" key="3">
    <source>
        <dbReference type="ARBA" id="ARBA00022448"/>
    </source>
</evidence>
<reference evidence="8 9" key="1">
    <citation type="submission" date="2024-07" db="EMBL/GenBank/DDBJ databases">
        <authorList>
            <person name="Kang M."/>
        </authorList>
    </citation>
    <scope>NUCLEOTIDE SEQUENCE [LARGE SCALE GENOMIC DNA]</scope>
    <source>
        <strain evidence="8 9">DFM31</strain>
    </source>
</reference>
<dbReference type="PANTHER" id="PTHR43297:SF14">
    <property type="entry name" value="ATPASE AAA-TYPE CORE DOMAIN-CONTAINING PROTEIN"/>
    <property type="match status" value="1"/>
</dbReference>
<evidence type="ECO:0000256" key="1">
    <source>
        <dbReference type="ARBA" id="ARBA00004370"/>
    </source>
</evidence>
<dbReference type="Gene3D" id="3.40.50.300">
    <property type="entry name" value="P-loop containing nucleotide triphosphate hydrolases"/>
    <property type="match status" value="1"/>
</dbReference>
<keyword evidence="3" id="KW-0813">Transport</keyword>
<protein>
    <recommendedName>
        <fullName evidence="10">Oligopeptide/dipeptide ABC transporter C-terminal domain-containing protein</fullName>
    </recommendedName>
</protein>
<dbReference type="InterPro" id="IPR027417">
    <property type="entry name" value="P-loop_NTPase"/>
</dbReference>
<evidence type="ECO:0000256" key="6">
    <source>
        <dbReference type="ARBA" id="ARBA00022967"/>
    </source>
</evidence>
<dbReference type="PANTHER" id="PTHR43297">
    <property type="entry name" value="OLIGOPEPTIDE TRANSPORT ATP-BINDING PROTEIN APPD"/>
    <property type="match status" value="1"/>
</dbReference>
<evidence type="ECO:0008006" key="10">
    <source>
        <dbReference type="Google" id="ProtNLM"/>
    </source>
</evidence>
<dbReference type="Proteomes" id="UP001553161">
    <property type="component" value="Unassembled WGS sequence"/>
</dbReference>
<accession>A0ABV3L930</accession>